<dbReference type="AlphaFoldDB" id="A0A8X6UH77"/>
<sequence>MVGFGEFGQANVRRDLRLPDNCSPGNDSRCSLGRKSSGCKMTGIVAPASVSSNYIDAMIEALNIVYDDISPEILDKTFL</sequence>
<comment type="caution">
    <text evidence="1">The sequence shown here is derived from an EMBL/GenBank/DDBJ whole genome shotgun (WGS) entry which is preliminary data.</text>
</comment>
<organism evidence="1 2">
    <name type="scientific">Nephila pilipes</name>
    <name type="common">Giant wood spider</name>
    <name type="synonym">Nephila maculata</name>
    <dbReference type="NCBI Taxonomy" id="299642"/>
    <lineage>
        <taxon>Eukaryota</taxon>
        <taxon>Metazoa</taxon>
        <taxon>Ecdysozoa</taxon>
        <taxon>Arthropoda</taxon>
        <taxon>Chelicerata</taxon>
        <taxon>Arachnida</taxon>
        <taxon>Araneae</taxon>
        <taxon>Araneomorphae</taxon>
        <taxon>Entelegynae</taxon>
        <taxon>Araneoidea</taxon>
        <taxon>Nephilidae</taxon>
        <taxon>Nephila</taxon>
    </lineage>
</organism>
<name>A0A8X6UH77_NEPPI</name>
<gene>
    <name evidence="1" type="ORF">NPIL_182561</name>
</gene>
<keyword evidence="2" id="KW-1185">Reference proteome</keyword>
<dbReference type="EMBL" id="BMAW01033969">
    <property type="protein sequence ID" value="GFU32718.1"/>
    <property type="molecule type" value="Genomic_DNA"/>
</dbReference>
<evidence type="ECO:0000313" key="2">
    <source>
        <dbReference type="Proteomes" id="UP000887013"/>
    </source>
</evidence>
<protein>
    <submittedName>
        <fullName evidence="1">Uncharacterized protein</fullName>
    </submittedName>
</protein>
<dbReference type="Proteomes" id="UP000887013">
    <property type="component" value="Unassembled WGS sequence"/>
</dbReference>
<reference evidence="1" key="1">
    <citation type="submission" date="2020-08" db="EMBL/GenBank/DDBJ databases">
        <title>Multicomponent nature underlies the extraordinary mechanical properties of spider dragline silk.</title>
        <authorList>
            <person name="Kono N."/>
            <person name="Nakamura H."/>
            <person name="Mori M."/>
            <person name="Yoshida Y."/>
            <person name="Ohtoshi R."/>
            <person name="Malay A.D."/>
            <person name="Moran D.A.P."/>
            <person name="Tomita M."/>
            <person name="Numata K."/>
            <person name="Arakawa K."/>
        </authorList>
    </citation>
    <scope>NUCLEOTIDE SEQUENCE</scope>
</reference>
<evidence type="ECO:0000313" key="1">
    <source>
        <dbReference type="EMBL" id="GFU32718.1"/>
    </source>
</evidence>
<accession>A0A8X6UH77</accession>
<proteinExistence type="predicted"/>